<dbReference type="EMBL" id="JBEPML010000003">
    <property type="protein sequence ID" value="MET3791073.1"/>
    <property type="molecule type" value="Genomic_DNA"/>
</dbReference>
<keyword evidence="3" id="KW-0804">Transcription</keyword>
<dbReference type="InterPro" id="IPR011991">
    <property type="entry name" value="ArsR-like_HTH"/>
</dbReference>
<dbReference type="PRINTS" id="PR00778">
    <property type="entry name" value="HTHARSR"/>
</dbReference>
<sequence>MNEKQALGAFAALSQETRLRIVRLLVTTGPQGLAAGAIGEAMDGAASSRMSFHLSHLEQAGLVESRREGRSIIYSAALPALAGLVEFLMRDCCQGHPEVCSPAVAALSSCCEPAKGAVHV</sequence>
<protein>
    <submittedName>
        <fullName evidence="5">DNA-binding transcriptional ArsR family regulator</fullName>
    </submittedName>
</protein>
<reference evidence="5 6" key="1">
    <citation type="submission" date="2024-06" db="EMBL/GenBank/DDBJ databases">
        <title>Genomic Encyclopedia of Type Strains, Phase IV (KMG-IV): sequencing the most valuable type-strain genomes for metagenomic binning, comparative biology and taxonomic classification.</title>
        <authorList>
            <person name="Goeker M."/>
        </authorList>
    </citation>
    <scope>NUCLEOTIDE SEQUENCE [LARGE SCALE GENOMIC DNA]</scope>
    <source>
        <strain evidence="5 6">DSM 27865</strain>
    </source>
</reference>
<dbReference type="NCBIfam" id="NF033788">
    <property type="entry name" value="HTH_metalloreg"/>
    <property type="match status" value="1"/>
</dbReference>
<dbReference type="PROSITE" id="PS50987">
    <property type="entry name" value="HTH_ARSR_2"/>
    <property type="match status" value="1"/>
</dbReference>
<organism evidence="5 6">
    <name type="scientific">Aquamicrobium terrae</name>
    <dbReference type="NCBI Taxonomy" id="1324945"/>
    <lineage>
        <taxon>Bacteria</taxon>
        <taxon>Pseudomonadati</taxon>
        <taxon>Pseudomonadota</taxon>
        <taxon>Alphaproteobacteria</taxon>
        <taxon>Hyphomicrobiales</taxon>
        <taxon>Phyllobacteriaceae</taxon>
        <taxon>Aquamicrobium</taxon>
    </lineage>
</organism>
<evidence type="ECO:0000256" key="2">
    <source>
        <dbReference type="ARBA" id="ARBA00023125"/>
    </source>
</evidence>
<name>A0ABV2MW92_9HYPH</name>
<dbReference type="GO" id="GO:0003677">
    <property type="term" value="F:DNA binding"/>
    <property type="evidence" value="ECO:0007669"/>
    <property type="project" value="UniProtKB-KW"/>
</dbReference>
<dbReference type="Proteomes" id="UP001549076">
    <property type="component" value="Unassembled WGS sequence"/>
</dbReference>
<dbReference type="CDD" id="cd00090">
    <property type="entry name" value="HTH_ARSR"/>
    <property type="match status" value="1"/>
</dbReference>
<keyword evidence="1" id="KW-0805">Transcription regulation</keyword>
<keyword evidence="6" id="KW-1185">Reference proteome</keyword>
<dbReference type="SMART" id="SM00418">
    <property type="entry name" value="HTH_ARSR"/>
    <property type="match status" value="1"/>
</dbReference>
<dbReference type="Pfam" id="PF12840">
    <property type="entry name" value="HTH_20"/>
    <property type="match status" value="1"/>
</dbReference>
<evidence type="ECO:0000313" key="6">
    <source>
        <dbReference type="Proteomes" id="UP001549076"/>
    </source>
</evidence>
<comment type="caution">
    <text evidence="5">The sequence shown here is derived from an EMBL/GenBank/DDBJ whole genome shotgun (WGS) entry which is preliminary data.</text>
</comment>
<feature type="domain" description="HTH arsR-type" evidence="4">
    <location>
        <begin position="1"/>
        <end position="96"/>
    </location>
</feature>
<evidence type="ECO:0000256" key="3">
    <source>
        <dbReference type="ARBA" id="ARBA00023163"/>
    </source>
</evidence>
<evidence type="ECO:0000259" key="4">
    <source>
        <dbReference type="PROSITE" id="PS50987"/>
    </source>
</evidence>
<evidence type="ECO:0000313" key="5">
    <source>
        <dbReference type="EMBL" id="MET3791073.1"/>
    </source>
</evidence>
<dbReference type="SUPFAM" id="SSF46785">
    <property type="entry name" value="Winged helix' DNA-binding domain"/>
    <property type="match status" value="1"/>
</dbReference>
<dbReference type="Gene3D" id="1.10.10.10">
    <property type="entry name" value="Winged helix-like DNA-binding domain superfamily/Winged helix DNA-binding domain"/>
    <property type="match status" value="1"/>
</dbReference>
<dbReference type="InterPro" id="IPR036390">
    <property type="entry name" value="WH_DNA-bd_sf"/>
</dbReference>
<gene>
    <name evidence="5" type="ORF">ABID37_001276</name>
</gene>
<proteinExistence type="predicted"/>
<evidence type="ECO:0000256" key="1">
    <source>
        <dbReference type="ARBA" id="ARBA00023015"/>
    </source>
</evidence>
<dbReference type="InterPro" id="IPR051011">
    <property type="entry name" value="Metal_resp_trans_reg"/>
</dbReference>
<dbReference type="RefSeq" id="WP_354193332.1">
    <property type="nucleotide sequence ID" value="NZ_JBEPML010000003.1"/>
</dbReference>
<dbReference type="PANTHER" id="PTHR43132">
    <property type="entry name" value="ARSENICAL RESISTANCE OPERON REPRESSOR ARSR-RELATED"/>
    <property type="match status" value="1"/>
</dbReference>
<dbReference type="PANTHER" id="PTHR43132:SF2">
    <property type="entry name" value="ARSENICAL RESISTANCE OPERON REPRESSOR ARSR-RELATED"/>
    <property type="match status" value="1"/>
</dbReference>
<dbReference type="InterPro" id="IPR036388">
    <property type="entry name" value="WH-like_DNA-bd_sf"/>
</dbReference>
<dbReference type="InterPro" id="IPR001845">
    <property type="entry name" value="HTH_ArsR_DNA-bd_dom"/>
</dbReference>
<accession>A0ABV2MW92</accession>
<keyword evidence="2 5" id="KW-0238">DNA-binding</keyword>